<reference evidence="4 7" key="2">
    <citation type="submission" date="2017-08" db="EMBL/GenBank/DDBJ databases">
        <title>Capnocytophaga canis 17-158 assembly.</title>
        <authorList>
            <person name="Gulvik C.A."/>
        </authorList>
    </citation>
    <scope>NUCLEOTIDE SEQUENCE [LARGE SCALE GENOMIC DNA]</scope>
    <source>
        <strain evidence="4 7">17-158</strain>
    </source>
</reference>
<feature type="transmembrane region" description="Helical" evidence="1">
    <location>
        <begin position="45"/>
        <end position="66"/>
    </location>
</feature>
<keyword evidence="1" id="KW-1133">Transmembrane helix</keyword>
<dbReference type="EMBL" id="CDOI01000157">
    <property type="protein sequence ID" value="CEN47609.1"/>
    <property type="molecule type" value="Genomic_DNA"/>
</dbReference>
<keyword evidence="1" id="KW-0812">Transmembrane</keyword>
<evidence type="ECO:0008006" key="8">
    <source>
        <dbReference type="Google" id="ProtNLM"/>
    </source>
</evidence>
<evidence type="ECO:0000313" key="5">
    <source>
        <dbReference type="Proteomes" id="UP000038200"/>
    </source>
</evidence>
<feature type="transmembrane region" description="Helical" evidence="1">
    <location>
        <begin position="117"/>
        <end position="138"/>
    </location>
</feature>
<evidence type="ECO:0000313" key="7">
    <source>
        <dbReference type="Proteomes" id="UP000265497"/>
    </source>
</evidence>
<evidence type="ECO:0000313" key="3">
    <source>
        <dbReference type="EMBL" id="CEN50383.1"/>
    </source>
</evidence>
<evidence type="ECO:0000313" key="4">
    <source>
        <dbReference type="EMBL" id="RIY36915.1"/>
    </source>
</evidence>
<dbReference type="AlphaFoldDB" id="A0A0B7IA65"/>
<dbReference type="RefSeq" id="WP_042005449.1">
    <property type="nucleotide sequence ID" value="NZ_BOQK01000024.1"/>
</dbReference>
<dbReference type="GeneID" id="97264471"/>
<feature type="transmembrane region" description="Helical" evidence="1">
    <location>
        <begin position="12"/>
        <end position="33"/>
    </location>
</feature>
<feature type="transmembrane region" description="Helical" evidence="1">
    <location>
        <begin position="86"/>
        <end position="105"/>
    </location>
</feature>
<organism evidence="2 6">
    <name type="scientific">Capnocytophaga canis</name>
    <dbReference type="NCBI Taxonomy" id="1848903"/>
    <lineage>
        <taxon>Bacteria</taxon>
        <taxon>Pseudomonadati</taxon>
        <taxon>Bacteroidota</taxon>
        <taxon>Flavobacteriia</taxon>
        <taxon>Flavobacteriales</taxon>
        <taxon>Flavobacteriaceae</taxon>
        <taxon>Capnocytophaga</taxon>
    </lineage>
</organism>
<name>A0A0B7IA65_9FLAO</name>
<keyword evidence="6" id="KW-1185">Reference proteome</keyword>
<dbReference type="STRING" id="1848903.CCAND38_450040"/>
<evidence type="ECO:0000313" key="2">
    <source>
        <dbReference type="EMBL" id="CEN47609.1"/>
    </source>
</evidence>
<dbReference type="Proteomes" id="UP000038200">
    <property type="component" value="Unassembled WGS sequence"/>
</dbReference>
<evidence type="ECO:0000256" key="1">
    <source>
        <dbReference type="SAM" id="Phobius"/>
    </source>
</evidence>
<sequence length="143" mass="16207">MYSTFLQVHSLFAYVVLATVLIATINAAIGFFVKREYGSKDLRIGLFALIFSHLQLLLGLILYVVTPLIENWKAGGVMKNSYIRQLLLEHPMMVIIGVVFITIGWSLHKKQKTSNRAFGKIALFYALGLVCFLSRIPWSKWLA</sequence>
<evidence type="ECO:0000313" key="6">
    <source>
        <dbReference type="Proteomes" id="UP000045051"/>
    </source>
</evidence>
<dbReference type="OrthoDB" id="329514at2"/>
<proteinExistence type="predicted"/>
<dbReference type="Proteomes" id="UP000265497">
    <property type="component" value="Unassembled WGS sequence"/>
</dbReference>
<keyword evidence="1" id="KW-0472">Membrane</keyword>
<protein>
    <recommendedName>
        <fullName evidence="8">50S ribosomal protein L27</fullName>
    </recommendedName>
</protein>
<accession>A0A0B7IA65</accession>
<gene>
    <name evidence="2" type="ORF">CCAND38_450040</name>
    <name evidence="3" type="ORF">CCAND93_1120006</name>
    <name evidence="4" type="ORF">CKY20_05150</name>
</gene>
<dbReference type="EMBL" id="CDOL01000016">
    <property type="protein sequence ID" value="CEN50383.1"/>
    <property type="molecule type" value="Genomic_DNA"/>
</dbReference>
<dbReference type="EMBL" id="NSDI01000004">
    <property type="protein sequence ID" value="RIY36915.1"/>
    <property type="molecule type" value="Genomic_DNA"/>
</dbReference>
<reference evidence="5 6" key="1">
    <citation type="submission" date="2015-01" db="EMBL/GenBank/DDBJ databases">
        <authorList>
            <person name="MANFREDI Pablo"/>
        </authorList>
    </citation>
    <scope>NUCLEOTIDE SEQUENCE [LARGE SCALE GENOMIC DNA]</scope>
    <source>
        <strain evidence="2 6">CcD38</strain>
        <strain evidence="3 5">CcD93</strain>
    </source>
</reference>
<dbReference type="Proteomes" id="UP000045051">
    <property type="component" value="Unassembled WGS sequence"/>
</dbReference>